<evidence type="ECO:0000256" key="2">
    <source>
        <dbReference type="ARBA" id="ARBA00004496"/>
    </source>
</evidence>
<comment type="subcellular location">
    <subcellularLocation>
        <location evidence="2 8">Cytoplasm</location>
    </subcellularLocation>
</comment>
<evidence type="ECO:0000256" key="8">
    <source>
        <dbReference type="PIRNR" id="PIRNR006431"/>
    </source>
</evidence>
<gene>
    <name evidence="12" type="ORF">NONO_c46780</name>
</gene>
<dbReference type="PANTHER" id="PTHR43722">
    <property type="entry name" value="PROLINE IMINOPEPTIDASE"/>
    <property type="match status" value="1"/>
</dbReference>
<evidence type="ECO:0000313" key="13">
    <source>
        <dbReference type="Proteomes" id="UP000019150"/>
    </source>
</evidence>
<evidence type="ECO:0000256" key="1">
    <source>
        <dbReference type="ARBA" id="ARBA00001585"/>
    </source>
</evidence>
<dbReference type="EC" id="3.4.11.5" evidence="8 10"/>
<evidence type="ECO:0000256" key="5">
    <source>
        <dbReference type="ARBA" id="ARBA00022490"/>
    </source>
</evidence>
<name>W5TJS1_9NOCA</name>
<keyword evidence="6 8" id="KW-0645">Protease</keyword>
<comment type="similarity">
    <text evidence="3 8 10">Belongs to the peptidase S33 family.</text>
</comment>
<evidence type="ECO:0000259" key="11">
    <source>
        <dbReference type="Pfam" id="PF00561"/>
    </source>
</evidence>
<feature type="active site" description="Nucleophile" evidence="9">
    <location>
        <position position="113"/>
    </location>
</feature>
<dbReference type="Pfam" id="PF00561">
    <property type="entry name" value="Abhydrolase_1"/>
    <property type="match status" value="1"/>
</dbReference>
<dbReference type="InterPro" id="IPR029058">
    <property type="entry name" value="AB_hydrolase_fold"/>
</dbReference>
<dbReference type="InterPro" id="IPR005944">
    <property type="entry name" value="Pro_iminopeptidase"/>
</dbReference>
<keyword evidence="4 8" id="KW-0031">Aminopeptidase</keyword>
<evidence type="ECO:0000256" key="10">
    <source>
        <dbReference type="RuleBase" id="RU003421"/>
    </source>
</evidence>
<dbReference type="eggNOG" id="COG0596">
    <property type="taxonomic scope" value="Bacteria"/>
</dbReference>
<evidence type="ECO:0000256" key="7">
    <source>
        <dbReference type="ARBA" id="ARBA00022801"/>
    </source>
</evidence>
<dbReference type="OrthoDB" id="9796770at2"/>
<keyword evidence="5 8" id="KW-0963">Cytoplasm</keyword>
<accession>W5TJS1</accession>
<dbReference type="RefSeq" id="WP_025350863.1">
    <property type="nucleotide sequence ID" value="NZ_CP006850.1"/>
</dbReference>
<dbReference type="GO" id="GO:0006508">
    <property type="term" value="P:proteolysis"/>
    <property type="evidence" value="ECO:0007669"/>
    <property type="project" value="UniProtKB-KW"/>
</dbReference>
<dbReference type="AlphaFoldDB" id="W5TJS1"/>
<evidence type="ECO:0000256" key="9">
    <source>
        <dbReference type="PIRSR" id="PIRSR006431-1"/>
    </source>
</evidence>
<feature type="active site" evidence="9">
    <location>
        <position position="265"/>
    </location>
</feature>
<keyword evidence="7 8" id="KW-0378">Hydrolase</keyword>
<reference evidence="12 13" key="1">
    <citation type="journal article" date="2014" name="Appl. Environ. Microbiol.">
        <title>Insights into the Microbial Degradation of Rubber and Gutta-Percha by Analysis of the Complete Genome of Nocardia nova SH22a.</title>
        <authorList>
            <person name="Luo Q."/>
            <person name="Hiessl S."/>
            <person name="Poehlein A."/>
            <person name="Daniel R."/>
            <person name="Steinbuchel A."/>
        </authorList>
    </citation>
    <scope>NUCLEOTIDE SEQUENCE [LARGE SCALE GENOMIC DNA]</scope>
    <source>
        <strain evidence="12">SH22a</strain>
    </source>
</reference>
<dbReference type="SUPFAM" id="SSF53474">
    <property type="entry name" value="alpha/beta-Hydrolases"/>
    <property type="match status" value="1"/>
</dbReference>
<organism evidence="12 13">
    <name type="scientific">Nocardia nova SH22a</name>
    <dbReference type="NCBI Taxonomy" id="1415166"/>
    <lineage>
        <taxon>Bacteria</taxon>
        <taxon>Bacillati</taxon>
        <taxon>Actinomycetota</taxon>
        <taxon>Actinomycetes</taxon>
        <taxon>Mycobacteriales</taxon>
        <taxon>Nocardiaceae</taxon>
        <taxon>Nocardia</taxon>
    </lineage>
</organism>
<proteinExistence type="inferred from homology"/>
<dbReference type="Gene3D" id="3.40.50.1820">
    <property type="entry name" value="alpha/beta hydrolase"/>
    <property type="match status" value="1"/>
</dbReference>
<dbReference type="GO" id="GO:0004177">
    <property type="term" value="F:aminopeptidase activity"/>
    <property type="evidence" value="ECO:0007669"/>
    <property type="project" value="UniProtKB-UniRule"/>
</dbReference>
<dbReference type="PANTHER" id="PTHR43722:SF1">
    <property type="entry name" value="PROLINE IMINOPEPTIDASE"/>
    <property type="match status" value="1"/>
</dbReference>
<evidence type="ECO:0000256" key="6">
    <source>
        <dbReference type="ARBA" id="ARBA00022670"/>
    </source>
</evidence>
<dbReference type="PRINTS" id="PR00793">
    <property type="entry name" value="PROAMNOPTASE"/>
</dbReference>
<protein>
    <recommendedName>
        <fullName evidence="8 10">Proline iminopeptidase</fullName>
        <shortName evidence="8">PIP</shortName>
        <ecNumber evidence="8 10">3.4.11.5</ecNumber>
    </recommendedName>
    <alternativeName>
        <fullName evidence="8">Prolyl aminopeptidase</fullName>
    </alternativeName>
</protein>
<dbReference type="InterPro" id="IPR002410">
    <property type="entry name" value="Peptidase_S33"/>
</dbReference>
<comment type="catalytic activity">
    <reaction evidence="1 8 10">
        <text>Release of N-terminal proline from a peptide.</text>
        <dbReference type="EC" id="3.4.11.5"/>
    </reaction>
</comment>
<evidence type="ECO:0000256" key="4">
    <source>
        <dbReference type="ARBA" id="ARBA00022438"/>
    </source>
</evidence>
<dbReference type="GO" id="GO:0005737">
    <property type="term" value="C:cytoplasm"/>
    <property type="evidence" value="ECO:0007669"/>
    <property type="project" value="UniProtKB-SubCell"/>
</dbReference>
<sequence>MRFPPIDPYAHGMLAVGEGNEIHWETSGNPAGKPALYLHGGPGGGLSGGYRRAFDPGKYLIVGLDQRGCGRSRPLVTADPNTLAHNTTHHLIADIEALRAHLGIDRWLVYGGSWGTTLALAYAQAHPERVTEIVLTATTLTNPEAVEWITETVGRLFPVEWDAFRAGAAAPPGRRLVDAYHDRLTDPDEQVRTRAIEDWMAWEEAHISLGTKYPPRERDPRECEIFVRLVVHYWRHGAFLSPTALRDAIPALHGIPAVLVQGKLDVSGPAAVAWDLHKSWPGSRFVLVEDEGHGGPKMTEAVCAALAEFAAEDDRATDSRRGATA</sequence>
<dbReference type="Proteomes" id="UP000019150">
    <property type="component" value="Chromosome"/>
</dbReference>
<dbReference type="KEGG" id="nno:NONO_c46780"/>
<dbReference type="EMBL" id="CP006850">
    <property type="protein sequence ID" value="AHH19462.1"/>
    <property type="molecule type" value="Genomic_DNA"/>
</dbReference>
<dbReference type="NCBIfam" id="TIGR01249">
    <property type="entry name" value="pro_imino_pep_1"/>
    <property type="match status" value="1"/>
</dbReference>
<feature type="active site" description="Proton donor" evidence="9">
    <location>
        <position position="293"/>
    </location>
</feature>
<dbReference type="HOGENOM" id="CLU_043739_2_2_11"/>
<dbReference type="STRING" id="1415166.NONO_c46780"/>
<evidence type="ECO:0000313" key="12">
    <source>
        <dbReference type="EMBL" id="AHH19462.1"/>
    </source>
</evidence>
<dbReference type="PATRIC" id="fig|1415166.3.peg.4811"/>
<keyword evidence="13" id="KW-1185">Reference proteome</keyword>
<feature type="domain" description="AB hydrolase-1" evidence="11">
    <location>
        <begin position="36"/>
        <end position="293"/>
    </location>
</feature>
<dbReference type="InterPro" id="IPR000073">
    <property type="entry name" value="AB_hydrolase_1"/>
</dbReference>
<evidence type="ECO:0000256" key="3">
    <source>
        <dbReference type="ARBA" id="ARBA00010088"/>
    </source>
</evidence>
<dbReference type="PIRSF" id="PIRSF006431">
    <property type="entry name" value="Pept_S33"/>
    <property type="match status" value="1"/>
</dbReference>